<feature type="compositionally biased region" description="Basic residues" evidence="1">
    <location>
        <begin position="16"/>
        <end position="26"/>
    </location>
</feature>
<feature type="domain" description="FUZ/MON1/HPS1 first Longin" evidence="2">
    <location>
        <begin position="113"/>
        <end position="241"/>
    </location>
</feature>
<organism evidence="4 5">
    <name type="scientific">Durusdinium trenchii</name>
    <dbReference type="NCBI Taxonomy" id="1381693"/>
    <lineage>
        <taxon>Eukaryota</taxon>
        <taxon>Sar</taxon>
        <taxon>Alveolata</taxon>
        <taxon>Dinophyceae</taxon>
        <taxon>Suessiales</taxon>
        <taxon>Symbiodiniaceae</taxon>
        <taxon>Durusdinium</taxon>
    </lineage>
</organism>
<dbReference type="InterPro" id="IPR004353">
    <property type="entry name" value="Mon1"/>
</dbReference>
<dbReference type="Pfam" id="PF19037">
    <property type="entry name" value="Fuz_longin_2"/>
    <property type="match status" value="1"/>
</dbReference>
<dbReference type="EMBL" id="CAXAMN010002002">
    <property type="protein sequence ID" value="CAK8997269.1"/>
    <property type="molecule type" value="Genomic_DNA"/>
</dbReference>
<protein>
    <recommendedName>
        <fullName evidence="6">Vacuolar fusion protein MON1 homolog</fullName>
    </recommendedName>
</protein>
<name>A0ABP0I7G6_9DINO</name>
<comment type="caution">
    <text evidence="4">The sequence shown here is derived from an EMBL/GenBank/DDBJ whole genome shotgun (WGS) entry which is preliminary data.</text>
</comment>
<evidence type="ECO:0000259" key="2">
    <source>
        <dbReference type="Pfam" id="PF19036"/>
    </source>
</evidence>
<feature type="region of interest" description="Disordered" evidence="1">
    <location>
        <begin position="510"/>
        <end position="650"/>
    </location>
</feature>
<feature type="compositionally biased region" description="Low complexity" evidence="1">
    <location>
        <begin position="46"/>
        <end position="61"/>
    </location>
</feature>
<dbReference type="InterPro" id="IPR043972">
    <property type="entry name" value="FUZ/MON1/HPS1_longin_1"/>
</dbReference>
<dbReference type="InterPro" id="IPR043971">
    <property type="entry name" value="FUZ/MON1/HPS1_longin_2"/>
</dbReference>
<evidence type="ECO:0008006" key="6">
    <source>
        <dbReference type="Google" id="ProtNLM"/>
    </source>
</evidence>
<evidence type="ECO:0000259" key="3">
    <source>
        <dbReference type="Pfam" id="PF19037"/>
    </source>
</evidence>
<dbReference type="Pfam" id="PF19036">
    <property type="entry name" value="Fuz_longin_1"/>
    <property type="match status" value="1"/>
</dbReference>
<dbReference type="PRINTS" id="PR01546">
    <property type="entry name" value="YEAST73DUF"/>
</dbReference>
<feature type="compositionally biased region" description="Basic and acidic residues" evidence="1">
    <location>
        <begin position="632"/>
        <end position="647"/>
    </location>
</feature>
<feature type="domain" description="FUZ/MON1/HPS1 second Longin" evidence="3">
    <location>
        <begin position="280"/>
        <end position="363"/>
    </location>
</feature>
<feature type="region of interest" description="Disordered" evidence="1">
    <location>
        <begin position="416"/>
        <end position="436"/>
    </location>
</feature>
<reference evidence="4 5" key="1">
    <citation type="submission" date="2024-02" db="EMBL/GenBank/DDBJ databases">
        <authorList>
            <person name="Chen Y."/>
            <person name="Shah S."/>
            <person name="Dougan E. K."/>
            <person name="Thang M."/>
            <person name="Chan C."/>
        </authorList>
    </citation>
    <scope>NUCLEOTIDE SEQUENCE [LARGE SCALE GENOMIC DNA]</scope>
</reference>
<feature type="compositionally biased region" description="Pro residues" evidence="1">
    <location>
        <begin position="65"/>
        <end position="75"/>
    </location>
</feature>
<proteinExistence type="predicted"/>
<feature type="compositionally biased region" description="Low complexity" evidence="1">
    <location>
        <begin position="76"/>
        <end position="85"/>
    </location>
</feature>
<feature type="region of interest" description="Disordered" evidence="1">
    <location>
        <begin position="1"/>
        <end position="92"/>
    </location>
</feature>
<keyword evidence="5" id="KW-1185">Reference proteome</keyword>
<feature type="compositionally biased region" description="Low complexity" evidence="1">
    <location>
        <begin position="416"/>
        <end position="434"/>
    </location>
</feature>
<gene>
    <name evidence="4" type="ORF">CCMP2556_LOCUS4787</name>
</gene>
<dbReference type="PANTHER" id="PTHR13027:SF7">
    <property type="entry name" value="VACUOLAR FUSION PROTEIN MON1 HOMOLOG"/>
    <property type="match status" value="1"/>
</dbReference>
<evidence type="ECO:0000313" key="5">
    <source>
        <dbReference type="Proteomes" id="UP001642484"/>
    </source>
</evidence>
<evidence type="ECO:0000256" key="1">
    <source>
        <dbReference type="SAM" id="MobiDB-lite"/>
    </source>
</evidence>
<sequence>MELPDRWRDRLQTPNPKRRSKRRGRPRPQDPQEWQDCASEHEDAQATEATEATEAVEAETVPVPGESPDPGPSRPLLPSLASASDASHRIWRKPHRKCREETDETKEWYLHKRHVLVFTYSGKPVYSRYGEEDGLSGTTGALSAIVSKMAKFFFNGTSSSDCLRYMLAGDHVFAFLEKGPLWLVCISCTGDLYADLVGLLERVHMQIITILTAGIEKTLVNRPNYDMRGLLGGTEQVVNNIIRWCAQDMLLQCEGVEPLPLPPSIRAIAAEALKSARLPNVLFAFLMAGQRLLAAVSNRQFQMSSLNLGMVVNIIMSSASLRTGESWIPVCLSRYNDKGFAYAYISFIEGSEIGVVFLSTASDGEQFYAISQQAAAVKETLQQLGEPDCWVGWIANEAAPPNEANLLLREATSKTEATSETQAAESPLAASPESRGGRRAALLATWRRPYRSRQRVKMLFRNYGRCRQLMRTAKVGGCFYVSMAADYQLFLSVPRGISTSVIAQFGLPERPHSESKEKTETTKKKWNPVSCTPPEEANKESEPKQLRRKGKHPPTNTVKAVQAPNERHRGESLTSTSNEAELGVAKAGSRRCYAAKEAETPAKVPPETPEVALAPPKLGKNGRRRGGGAADAVREGRDRARARDPPHSRRRIHEVVVGILLDDFQRLPYWPEKEPLGAG</sequence>
<accession>A0ABP0I7G6</accession>
<feature type="compositionally biased region" description="Basic and acidic residues" evidence="1">
    <location>
        <begin position="536"/>
        <end position="545"/>
    </location>
</feature>
<dbReference type="PANTHER" id="PTHR13027">
    <property type="entry name" value="SAND PROTEIN-RELATED"/>
    <property type="match status" value="1"/>
</dbReference>
<feature type="compositionally biased region" description="Basic and acidic residues" evidence="1">
    <location>
        <begin position="1"/>
        <end position="11"/>
    </location>
</feature>
<feature type="compositionally biased region" description="Basic and acidic residues" evidence="1">
    <location>
        <begin position="510"/>
        <end position="523"/>
    </location>
</feature>
<dbReference type="Proteomes" id="UP001642484">
    <property type="component" value="Unassembled WGS sequence"/>
</dbReference>
<evidence type="ECO:0000313" key="4">
    <source>
        <dbReference type="EMBL" id="CAK8997269.1"/>
    </source>
</evidence>